<sequence>MTAASGSRNGSGPKRSANDDDAASSGAASSSKRPRQGEPSRPSTDPKAAASSSSASATQPPSRAPKPVTSVYVSNLPLDVTQEEIATVFSRYGVLLEDDTGSTANRIKLYKDPATGVFTGDALITYFKPESVELAVNLLDESCLRAHLGQREPVMRVKRAEFSKDKSKDTDDGTSSSTHHNKQAASKPTAAGQKLGASSATQTQPDPKDKPAGEPQGESGGRRQLTDSEKRKVQKRMAKLQSKLDGWESHSDEEGPGPGIINSTTTSTGAPGQITGASGDLSEADPALLSSRTVILTKMFTLAELDEDPTLLLDLKEDVREECDTLGQVTNVVLYDKEPEGIMSVKFANVTDARACVAKMNNRFFAGRTISAFLSRGKPRYRRTGVRGPDDDDEEEAGDAEAKRIDSFGAWLEGGGDAAS</sequence>
<evidence type="ECO:0000256" key="1">
    <source>
        <dbReference type="ARBA" id="ARBA00007747"/>
    </source>
</evidence>
<feature type="compositionally biased region" description="Acidic residues" evidence="7">
    <location>
        <begin position="390"/>
        <end position="399"/>
    </location>
</feature>
<gene>
    <name evidence="9" type="ORF">OC846_001950</name>
</gene>
<organism evidence="9 10">
    <name type="scientific">Tilletia horrida</name>
    <dbReference type="NCBI Taxonomy" id="155126"/>
    <lineage>
        <taxon>Eukaryota</taxon>
        <taxon>Fungi</taxon>
        <taxon>Dikarya</taxon>
        <taxon>Basidiomycota</taxon>
        <taxon>Ustilaginomycotina</taxon>
        <taxon>Exobasidiomycetes</taxon>
        <taxon>Tilletiales</taxon>
        <taxon>Tilletiaceae</taxon>
        <taxon>Tilletia</taxon>
    </lineage>
</organism>
<dbReference type="GO" id="GO:0005684">
    <property type="term" value="C:U2-type spliceosomal complex"/>
    <property type="evidence" value="ECO:0007669"/>
    <property type="project" value="TreeGrafter"/>
</dbReference>
<feature type="region of interest" description="Disordered" evidence="7">
    <location>
        <begin position="157"/>
        <end position="282"/>
    </location>
</feature>
<feature type="compositionally biased region" description="Low complexity" evidence="7">
    <location>
        <begin position="48"/>
        <end position="57"/>
    </location>
</feature>
<dbReference type="AlphaFoldDB" id="A0AAN6GUI5"/>
<reference evidence="9" key="1">
    <citation type="journal article" date="2023" name="PhytoFront">
        <title>Draft Genome Resources of Seven Strains of Tilletia horrida, Causal Agent of Kernel Smut of Rice.</title>
        <authorList>
            <person name="Khanal S."/>
            <person name="Antony Babu S."/>
            <person name="Zhou X.G."/>
        </authorList>
    </citation>
    <scope>NUCLEOTIDE SEQUENCE</scope>
    <source>
        <strain evidence="9">TX6</strain>
    </source>
</reference>
<evidence type="ECO:0000256" key="6">
    <source>
        <dbReference type="PROSITE-ProRule" id="PRU00176"/>
    </source>
</evidence>
<dbReference type="GO" id="GO:0000398">
    <property type="term" value="P:mRNA splicing, via spliceosome"/>
    <property type="evidence" value="ECO:0007669"/>
    <property type="project" value="UniProtKB-ARBA"/>
</dbReference>
<evidence type="ECO:0000256" key="4">
    <source>
        <dbReference type="ARBA" id="ARBA00022884"/>
    </source>
</evidence>
<feature type="compositionally biased region" description="Polar residues" evidence="7">
    <location>
        <begin position="261"/>
        <end position="270"/>
    </location>
</feature>
<feature type="compositionally biased region" description="Basic and acidic residues" evidence="7">
    <location>
        <begin position="220"/>
        <end position="231"/>
    </location>
</feature>
<dbReference type="PANTHER" id="PTHR15608">
    <property type="entry name" value="SPLICING FACTOR U2AF-ASSOCIATED PROTEIN 2"/>
    <property type="match status" value="1"/>
</dbReference>
<feature type="region of interest" description="Disordered" evidence="7">
    <location>
        <begin position="1"/>
        <end position="68"/>
    </location>
</feature>
<dbReference type="InterPro" id="IPR034393">
    <property type="entry name" value="TatSF1-like"/>
</dbReference>
<dbReference type="Proteomes" id="UP001176517">
    <property type="component" value="Unassembled WGS sequence"/>
</dbReference>
<name>A0AAN6GUI5_9BASI</name>
<protein>
    <recommendedName>
        <fullName evidence="8">RRM domain-containing protein</fullName>
    </recommendedName>
</protein>
<accession>A0AAN6GUI5</accession>
<evidence type="ECO:0000313" key="10">
    <source>
        <dbReference type="Proteomes" id="UP001176517"/>
    </source>
</evidence>
<keyword evidence="10" id="KW-1185">Reference proteome</keyword>
<keyword evidence="5" id="KW-0508">mRNA splicing</keyword>
<keyword evidence="3" id="KW-0677">Repeat</keyword>
<dbReference type="Gene3D" id="3.30.70.330">
    <property type="match status" value="2"/>
</dbReference>
<comment type="caution">
    <text evidence="9">The sequence shown here is derived from an EMBL/GenBank/DDBJ whole genome shotgun (WGS) entry which is preliminary data.</text>
</comment>
<dbReference type="CDD" id="cd12285">
    <property type="entry name" value="RRM3_RBM39_like"/>
    <property type="match status" value="1"/>
</dbReference>
<dbReference type="SMART" id="SM00360">
    <property type="entry name" value="RRM"/>
    <property type="match status" value="2"/>
</dbReference>
<evidence type="ECO:0000256" key="5">
    <source>
        <dbReference type="ARBA" id="ARBA00023187"/>
    </source>
</evidence>
<evidence type="ECO:0000259" key="8">
    <source>
        <dbReference type="PROSITE" id="PS50102"/>
    </source>
</evidence>
<evidence type="ECO:0000256" key="2">
    <source>
        <dbReference type="ARBA" id="ARBA00022664"/>
    </source>
</evidence>
<dbReference type="SUPFAM" id="SSF54928">
    <property type="entry name" value="RNA-binding domain, RBD"/>
    <property type="match status" value="2"/>
</dbReference>
<feature type="compositionally biased region" description="Polar residues" evidence="7">
    <location>
        <begin position="196"/>
        <end position="205"/>
    </location>
</feature>
<dbReference type="GO" id="GO:0005686">
    <property type="term" value="C:U2 snRNP"/>
    <property type="evidence" value="ECO:0007669"/>
    <property type="project" value="TreeGrafter"/>
</dbReference>
<evidence type="ECO:0000313" key="9">
    <source>
        <dbReference type="EMBL" id="KAK0554847.1"/>
    </source>
</evidence>
<evidence type="ECO:0000256" key="3">
    <source>
        <dbReference type="ARBA" id="ARBA00022737"/>
    </source>
</evidence>
<dbReference type="PROSITE" id="PS50102">
    <property type="entry name" value="RRM"/>
    <property type="match status" value="1"/>
</dbReference>
<comment type="similarity">
    <text evidence="1">Belongs to the HTATSF1 family.</text>
</comment>
<keyword evidence="2" id="KW-0507">mRNA processing</keyword>
<dbReference type="InterPro" id="IPR012677">
    <property type="entry name" value="Nucleotide-bd_a/b_plait_sf"/>
</dbReference>
<feature type="compositionally biased region" description="Polar residues" evidence="7">
    <location>
        <begin position="1"/>
        <end position="10"/>
    </location>
</feature>
<feature type="domain" description="RRM" evidence="8">
    <location>
        <begin position="69"/>
        <end position="162"/>
    </location>
</feature>
<keyword evidence="4 6" id="KW-0694">RNA-binding</keyword>
<dbReference type="EMBL" id="JAPDMZ010000033">
    <property type="protein sequence ID" value="KAK0554847.1"/>
    <property type="molecule type" value="Genomic_DNA"/>
</dbReference>
<feature type="compositionally biased region" description="Basic and acidic residues" evidence="7">
    <location>
        <begin position="157"/>
        <end position="171"/>
    </location>
</feature>
<dbReference type="InterPro" id="IPR035979">
    <property type="entry name" value="RBD_domain_sf"/>
</dbReference>
<dbReference type="GO" id="GO:0003723">
    <property type="term" value="F:RNA binding"/>
    <property type="evidence" value="ECO:0007669"/>
    <property type="project" value="UniProtKB-UniRule"/>
</dbReference>
<dbReference type="Pfam" id="PF00076">
    <property type="entry name" value="RRM_1"/>
    <property type="match status" value="2"/>
</dbReference>
<dbReference type="FunFam" id="3.30.70.330:FF:000105">
    <property type="entry name" value="HIV Tat-specific factor 1 homolog"/>
    <property type="match status" value="1"/>
</dbReference>
<dbReference type="InterPro" id="IPR000504">
    <property type="entry name" value="RRM_dom"/>
</dbReference>
<proteinExistence type="inferred from homology"/>
<dbReference type="PANTHER" id="PTHR15608:SF0">
    <property type="entry name" value="HIV TAT-SPECIFIC FACTOR 1"/>
    <property type="match status" value="1"/>
</dbReference>
<feature type="region of interest" description="Disordered" evidence="7">
    <location>
        <begin position="381"/>
        <end position="400"/>
    </location>
</feature>
<evidence type="ECO:0000256" key="7">
    <source>
        <dbReference type="SAM" id="MobiDB-lite"/>
    </source>
</evidence>